<reference evidence="1 2" key="1">
    <citation type="submission" date="2020-08" db="EMBL/GenBank/DDBJ databases">
        <title>Genome Sequencing of Nocardia wallacei strain FMUON74 and assembly.</title>
        <authorList>
            <person name="Toyokawa M."/>
            <person name="Uesaka K."/>
        </authorList>
    </citation>
    <scope>NUCLEOTIDE SEQUENCE [LARGE SCALE GENOMIC DNA]</scope>
    <source>
        <strain evidence="1 2">FMUON74</strain>
    </source>
</reference>
<protein>
    <submittedName>
        <fullName evidence="1">Uncharacterized protein</fullName>
    </submittedName>
</protein>
<evidence type="ECO:0000313" key="1">
    <source>
        <dbReference type="EMBL" id="BCK54311.1"/>
    </source>
</evidence>
<organism evidence="1 2">
    <name type="scientific">Nocardia wallacei</name>
    <dbReference type="NCBI Taxonomy" id="480035"/>
    <lineage>
        <taxon>Bacteria</taxon>
        <taxon>Bacillati</taxon>
        <taxon>Actinomycetota</taxon>
        <taxon>Actinomycetes</taxon>
        <taxon>Mycobacteriales</taxon>
        <taxon>Nocardiaceae</taxon>
        <taxon>Nocardia</taxon>
    </lineage>
</organism>
<dbReference type="EMBL" id="AP023396">
    <property type="protein sequence ID" value="BCK54311.1"/>
    <property type="molecule type" value="Genomic_DNA"/>
</dbReference>
<evidence type="ECO:0000313" key="2">
    <source>
        <dbReference type="Proteomes" id="UP000516173"/>
    </source>
</evidence>
<dbReference type="KEGG" id="nwl:NWFMUON74_20830"/>
<name>A0A7G1KHF3_9NOCA</name>
<sequence length="173" mass="18325">MLRQGRSRSGSIERFAAMGEGGAAMDGRYVWQIAIGLGPPDREGPGSVSSDAIHPVALSLGDSVRKLDGGDGIPCVTGFGPVSDLAEAAVRLKGYDYGLAHVPFECTLTVYATDDEMDVLLRQVSCDLAVNADGYSSAVGRHVTIALRPIFEYAAMAASYRYLVDQYSANAET</sequence>
<accession>A0A7G1KHF3</accession>
<proteinExistence type="predicted"/>
<dbReference type="Proteomes" id="UP000516173">
    <property type="component" value="Chromosome"/>
</dbReference>
<keyword evidence="2" id="KW-1185">Reference proteome</keyword>
<dbReference type="AlphaFoldDB" id="A0A7G1KHF3"/>
<gene>
    <name evidence="1" type="ORF">NWFMUON74_20830</name>
</gene>